<dbReference type="InterPro" id="IPR029058">
    <property type="entry name" value="AB_hydrolase_fold"/>
</dbReference>
<dbReference type="Proteomes" id="UP001499974">
    <property type="component" value="Unassembled WGS sequence"/>
</dbReference>
<evidence type="ECO:0000313" key="3">
    <source>
        <dbReference type="Proteomes" id="UP001499974"/>
    </source>
</evidence>
<evidence type="ECO:0000313" key="2">
    <source>
        <dbReference type="EMBL" id="GAA4692468.1"/>
    </source>
</evidence>
<reference evidence="3" key="1">
    <citation type="journal article" date="2019" name="Int. J. Syst. Evol. Microbiol.">
        <title>The Global Catalogue of Microorganisms (GCM) 10K type strain sequencing project: providing services to taxonomists for standard genome sequencing and annotation.</title>
        <authorList>
            <consortium name="The Broad Institute Genomics Platform"/>
            <consortium name="The Broad Institute Genome Sequencing Center for Infectious Disease"/>
            <person name="Wu L."/>
            <person name="Ma J."/>
        </authorList>
    </citation>
    <scope>NUCLEOTIDE SEQUENCE [LARGE SCALE GENOMIC DNA]</scope>
    <source>
        <strain evidence="3">JCM 18531</strain>
    </source>
</reference>
<evidence type="ECO:0000259" key="1">
    <source>
        <dbReference type="Pfam" id="PF00561"/>
    </source>
</evidence>
<name>A0ABP8WND8_9ACTN</name>
<feature type="domain" description="AB hydrolase-1" evidence="1">
    <location>
        <begin position="31"/>
        <end position="281"/>
    </location>
</feature>
<sequence>MNASIPARVIEHQVSTPKGRVHVNEYPGDGPAIVMTHGFPDDSRIYNRIVPELAGRHLVTFDFLGHGRSGRDAIGPFESGQREGEIAAIAEHLDLVKPVLVGHDIGGPVTIRYALAHPDDVGGLVLLNTFFGDTPTLEFPEFIRMLADPHFAPLVDAILADPTTLGWILLYTNSKLNPGPEDLAGVGGQSILPQFFGDAAQPDSISAIRAWTSDLFPGLVEQNAQIASGELGRLDIPVTIAFGEHDPYFDDAAAEHLHALFPRSVVRGISGAAHWPQWDQPAATAAAIVET</sequence>
<proteinExistence type="predicted"/>
<dbReference type="EMBL" id="BAABKM010000001">
    <property type="protein sequence ID" value="GAA4692468.1"/>
    <property type="molecule type" value="Genomic_DNA"/>
</dbReference>
<comment type="caution">
    <text evidence="2">The sequence shown here is derived from an EMBL/GenBank/DDBJ whole genome shotgun (WGS) entry which is preliminary data.</text>
</comment>
<dbReference type="InterPro" id="IPR000639">
    <property type="entry name" value="Epox_hydrolase-like"/>
</dbReference>
<protein>
    <recommendedName>
        <fullName evidence="1">AB hydrolase-1 domain-containing protein</fullName>
    </recommendedName>
</protein>
<dbReference type="PANTHER" id="PTHR43798">
    <property type="entry name" value="MONOACYLGLYCEROL LIPASE"/>
    <property type="match status" value="1"/>
</dbReference>
<dbReference type="PRINTS" id="PR00111">
    <property type="entry name" value="ABHYDROLASE"/>
</dbReference>
<dbReference type="Gene3D" id="3.40.50.1820">
    <property type="entry name" value="alpha/beta hydrolase"/>
    <property type="match status" value="1"/>
</dbReference>
<dbReference type="RefSeq" id="WP_345518764.1">
    <property type="nucleotide sequence ID" value="NZ_BAABKM010000001.1"/>
</dbReference>
<dbReference type="InterPro" id="IPR000073">
    <property type="entry name" value="AB_hydrolase_1"/>
</dbReference>
<dbReference type="SUPFAM" id="SSF53474">
    <property type="entry name" value="alpha/beta-Hydrolases"/>
    <property type="match status" value="1"/>
</dbReference>
<dbReference type="Pfam" id="PF00561">
    <property type="entry name" value="Abhydrolase_1"/>
    <property type="match status" value="1"/>
</dbReference>
<organism evidence="2 3">
    <name type="scientific">Nocardioides conyzicola</name>
    <dbReference type="NCBI Taxonomy" id="1651781"/>
    <lineage>
        <taxon>Bacteria</taxon>
        <taxon>Bacillati</taxon>
        <taxon>Actinomycetota</taxon>
        <taxon>Actinomycetes</taxon>
        <taxon>Propionibacteriales</taxon>
        <taxon>Nocardioidaceae</taxon>
        <taxon>Nocardioides</taxon>
    </lineage>
</organism>
<dbReference type="PRINTS" id="PR00412">
    <property type="entry name" value="EPOXHYDRLASE"/>
</dbReference>
<dbReference type="InterPro" id="IPR050266">
    <property type="entry name" value="AB_hydrolase_sf"/>
</dbReference>
<accession>A0ABP8WND8</accession>
<gene>
    <name evidence="2" type="ORF">GCM10023349_04350</name>
</gene>
<keyword evidence="3" id="KW-1185">Reference proteome</keyword>